<evidence type="ECO:0000256" key="4">
    <source>
        <dbReference type="ARBA" id="ARBA00023163"/>
    </source>
</evidence>
<dbReference type="CDD" id="cd06171">
    <property type="entry name" value="Sigma70_r4"/>
    <property type="match status" value="1"/>
</dbReference>
<dbReference type="PANTHER" id="PTHR30385">
    <property type="entry name" value="SIGMA FACTOR F FLAGELLAR"/>
    <property type="match status" value="1"/>
</dbReference>
<keyword evidence="4" id="KW-0804">Transcription</keyword>
<dbReference type="PRINTS" id="PR00046">
    <property type="entry name" value="SIGMA70FCT"/>
</dbReference>
<keyword evidence="1" id="KW-0805">Transcription regulation</keyword>
<organism evidence="6 7">
    <name type="scientific">Alkalicoccus daliensis</name>
    <dbReference type="NCBI Taxonomy" id="745820"/>
    <lineage>
        <taxon>Bacteria</taxon>
        <taxon>Bacillati</taxon>
        <taxon>Bacillota</taxon>
        <taxon>Bacilli</taxon>
        <taxon>Bacillales</taxon>
        <taxon>Bacillaceae</taxon>
        <taxon>Alkalicoccus</taxon>
    </lineage>
</organism>
<dbReference type="GO" id="GO:0006352">
    <property type="term" value="P:DNA-templated transcription initiation"/>
    <property type="evidence" value="ECO:0007669"/>
    <property type="project" value="InterPro"/>
</dbReference>
<sequence>MVRKQDTQQLKEYWGEWLTQKSTTAGDYLIEAYMPLVEYHVQRIRTHLPKSVREDDLRSHGMTGLLDALEKFDAGRDLKFDTYASFRVRGAIMDGLRQEDWLPRSVRDRSKKIEQTIESLEQKYGRNVLPEEVAAQLNIPVEEVLRTMNDTFFSHLLSIDEPTNDSGKEDTYANVIVDKNSQSPEDHVMNMATREELAAAVGQLNKNEQLVVSLFYVEEMTLTEIGEIMNLSTSRISQIHSKCIFKLQNLLKQN</sequence>
<dbReference type="Pfam" id="PF04545">
    <property type="entry name" value="Sigma70_r4"/>
    <property type="match status" value="1"/>
</dbReference>
<dbReference type="OrthoDB" id="9799825at2"/>
<name>A0A1H0A628_9BACI</name>
<dbReference type="GO" id="GO:0003899">
    <property type="term" value="F:DNA-directed RNA polymerase activity"/>
    <property type="evidence" value="ECO:0007669"/>
    <property type="project" value="InterPro"/>
</dbReference>
<dbReference type="GO" id="GO:0003677">
    <property type="term" value="F:DNA binding"/>
    <property type="evidence" value="ECO:0007669"/>
    <property type="project" value="UniProtKB-KW"/>
</dbReference>
<feature type="domain" description="RNA polymerase sigma-70" evidence="5">
    <location>
        <begin position="221"/>
        <end position="247"/>
    </location>
</feature>
<dbReference type="Pfam" id="PF04539">
    <property type="entry name" value="Sigma70_r3"/>
    <property type="match status" value="1"/>
</dbReference>
<dbReference type="Pfam" id="PF04542">
    <property type="entry name" value="Sigma70_r2"/>
    <property type="match status" value="1"/>
</dbReference>
<dbReference type="RefSeq" id="WP_090839999.1">
    <property type="nucleotide sequence ID" value="NZ_FNIL01000001.1"/>
</dbReference>
<dbReference type="STRING" id="745820.SAMN04488053_101363"/>
<dbReference type="InterPro" id="IPR007630">
    <property type="entry name" value="RNA_pol_sigma70_r4"/>
</dbReference>
<dbReference type="NCBIfam" id="NF005809">
    <property type="entry name" value="PRK07670.1"/>
    <property type="match status" value="1"/>
</dbReference>
<evidence type="ECO:0000313" key="6">
    <source>
        <dbReference type="EMBL" id="SDN28867.1"/>
    </source>
</evidence>
<dbReference type="InterPro" id="IPR013324">
    <property type="entry name" value="RNA_pol_sigma_r3/r4-like"/>
</dbReference>
<dbReference type="NCBIfam" id="TIGR02937">
    <property type="entry name" value="sigma70-ECF"/>
    <property type="match status" value="1"/>
</dbReference>
<keyword evidence="3" id="KW-0238">DNA-binding</keyword>
<dbReference type="GO" id="GO:0016987">
    <property type="term" value="F:sigma factor activity"/>
    <property type="evidence" value="ECO:0007669"/>
    <property type="project" value="UniProtKB-KW"/>
</dbReference>
<gene>
    <name evidence="6" type="ORF">SAMN04488053_101363</name>
</gene>
<reference evidence="7" key="1">
    <citation type="submission" date="2016-10" db="EMBL/GenBank/DDBJ databases">
        <authorList>
            <person name="Varghese N."/>
            <person name="Submissions S."/>
        </authorList>
    </citation>
    <scope>NUCLEOTIDE SEQUENCE [LARGE SCALE GENOMIC DNA]</scope>
    <source>
        <strain evidence="7">CGMCC 1.10369</strain>
    </source>
</reference>
<evidence type="ECO:0000313" key="7">
    <source>
        <dbReference type="Proteomes" id="UP000198778"/>
    </source>
</evidence>
<dbReference type="InterPro" id="IPR007627">
    <property type="entry name" value="RNA_pol_sigma70_r2"/>
</dbReference>
<dbReference type="PIRSF" id="PIRSF000770">
    <property type="entry name" value="RNA_pol_sigma-SigE/K"/>
    <property type="match status" value="1"/>
</dbReference>
<dbReference type="InterPro" id="IPR000943">
    <property type="entry name" value="RNA_pol_sigma70"/>
</dbReference>
<dbReference type="NCBIfam" id="TIGR02479">
    <property type="entry name" value="FliA_WhiG"/>
    <property type="match status" value="1"/>
</dbReference>
<dbReference type="SUPFAM" id="SSF88946">
    <property type="entry name" value="Sigma2 domain of RNA polymerase sigma factors"/>
    <property type="match status" value="1"/>
</dbReference>
<dbReference type="SUPFAM" id="SSF88659">
    <property type="entry name" value="Sigma3 and sigma4 domains of RNA polymerase sigma factors"/>
    <property type="match status" value="2"/>
</dbReference>
<keyword evidence="2" id="KW-0731">Sigma factor</keyword>
<dbReference type="Gene3D" id="1.10.1740.10">
    <property type="match status" value="1"/>
</dbReference>
<dbReference type="InterPro" id="IPR013325">
    <property type="entry name" value="RNA_pol_sigma_r2"/>
</dbReference>
<dbReference type="InterPro" id="IPR007624">
    <property type="entry name" value="RNA_pol_sigma70_r3"/>
</dbReference>
<proteinExistence type="predicted"/>
<dbReference type="PROSITE" id="PS00716">
    <property type="entry name" value="SIGMA70_2"/>
    <property type="match status" value="1"/>
</dbReference>
<evidence type="ECO:0000256" key="2">
    <source>
        <dbReference type="ARBA" id="ARBA00023082"/>
    </source>
</evidence>
<dbReference type="InterPro" id="IPR012845">
    <property type="entry name" value="RNA_pol_sigma_FliA_WhiG"/>
</dbReference>
<protein>
    <submittedName>
        <fullName evidence="6">RNA polymerase, sigma 28 subunit, SigD/FliA/WhiG</fullName>
    </submittedName>
</protein>
<evidence type="ECO:0000256" key="3">
    <source>
        <dbReference type="ARBA" id="ARBA00023125"/>
    </source>
</evidence>
<dbReference type="NCBIfam" id="NF005413">
    <property type="entry name" value="PRK06986.1"/>
    <property type="match status" value="1"/>
</dbReference>
<keyword evidence="7" id="KW-1185">Reference proteome</keyword>
<dbReference type="PANTHER" id="PTHR30385:SF7">
    <property type="entry name" value="RNA POLYMERASE SIGMA FACTOR FLIA"/>
    <property type="match status" value="1"/>
</dbReference>
<dbReference type="Gene3D" id="1.20.140.160">
    <property type="match status" value="1"/>
</dbReference>
<dbReference type="Proteomes" id="UP000198778">
    <property type="component" value="Unassembled WGS sequence"/>
</dbReference>
<dbReference type="EMBL" id="FNIL01000001">
    <property type="protein sequence ID" value="SDN28867.1"/>
    <property type="molecule type" value="Genomic_DNA"/>
</dbReference>
<dbReference type="AlphaFoldDB" id="A0A1H0A628"/>
<evidence type="ECO:0000259" key="5">
    <source>
        <dbReference type="PROSITE" id="PS00716"/>
    </source>
</evidence>
<accession>A0A1H0A628</accession>
<dbReference type="InterPro" id="IPR014284">
    <property type="entry name" value="RNA_pol_sigma-70_dom"/>
</dbReference>
<evidence type="ECO:0000256" key="1">
    <source>
        <dbReference type="ARBA" id="ARBA00023015"/>
    </source>
</evidence>